<protein>
    <submittedName>
        <fullName evidence="2">Uncharacterized protein</fullName>
    </submittedName>
</protein>
<name>M3AE63_PSEFD</name>
<dbReference type="HOGENOM" id="CLU_015092_6_0_1"/>
<dbReference type="GeneID" id="19341712"/>
<dbReference type="VEuPathDB" id="FungiDB:MYCFIDRAFT_80446"/>
<feature type="transmembrane region" description="Helical" evidence="1">
    <location>
        <begin position="351"/>
        <end position="372"/>
    </location>
</feature>
<dbReference type="OrthoDB" id="5242705at2759"/>
<dbReference type="PANTHER" id="PTHR35394:SF5">
    <property type="entry name" value="DUF3176 DOMAIN-CONTAINING PROTEIN"/>
    <property type="match status" value="1"/>
</dbReference>
<dbReference type="Proteomes" id="UP000016932">
    <property type="component" value="Unassembled WGS sequence"/>
</dbReference>
<reference evidence="2 3" key="1">
    <citation type="journal article" date="2012" name="PLoS Pathog.">
        <title>Diverse lifestyles and strategies of plant pathogenesis encoded in the genomes of eighteen Dothideomycetes fungi.</title>
        <authorList>
            <person name="Ohm R.A."/>
            <person name="Feau N."/>
            <person name="Henrissat B."/>
            <person name="Schoch C.L."/>
            <person name="Horwitz B.A."/>
            <person name="Barry K.W."/>
            <person name="Condon B.J."/>
            <person name="Copeland A.C."/>
            <person name="Dhillon B."/>
            <person name="Glaser F."/>
            <person name="Hesse C.N."/>
            <person name="Kosti I."/>
            <person name="LaButti K."/>
            <person name="Lindquist E.A."/>
            <person name="Lucas S."/>
            <person name="Salamov A.A."/>
            <person name="Bradshaw R.E."/>
            <person name="Ciuffetti L."/>
            <person name="Hamelin R.C."/>
            <person name="Kema G.H.J."/>
            <person name="Lawrence C."/>
            <person name="Scott J.A."/>
            <person name="Spatafora J.W."/>
            <person name="Turgeon B.G."/>
            <person name="de Wit P.J.G.M."/>
            <person name="Zhong S."/>
            <person name="Goodwin S.B."/>
            <person name="Grigoriev I.V."/>
        </authorList>
    </citation>
    <scope>NUCLEOTIDE SEQUENCE [LARGE SCALE GENOMIC DNA]</scope>
    <source>
        <strain evidence="2 3">CIRAD86</strain>
    </source>
</reference>
<dbReference type="PANTHER" id="PTHR35394">
    <property type="entry name" value="DUF3176 DOMAIN-CONTAINING PROTEIN"/>
    <property type="match status" value="1"/>
</dbReference>
<dbReference type="AlphaFoldDB" id="M3AE63"/>
<dbReference type="RefSeq" id="XP_007925986.1">
    <property type="nucleotide sequence ID" value="XM_007927795.1"/>
</dbReference>
<keyword evidence="1" id="KW-0472">Membrane</keyword>
<organism evidence="2 3">
    <name type="scientific">Pseudocercospora fijiensis (strain CIRAD86)</name>
    <name type="common">Black leaf streak disease fungus</name>
    <name type="synonym">Mycosphaerella fijiensis</name>
    <dbReference type="NCBI Taxonomy" id="383855"/>
    <lineage>
        <taxon>Eukaryota</taxon>
        <taxon>Fungi</taxon>
        <taxon>Dikarya</taxon>
        <taxon>Ascomycota</taxon>
        <taxon>Pezizomycotina</taxon>
        <taxon>Dothideomycetes</taxon>
        <taxon>Dothideomycetidae</taxon>
        <taxon>Mycosphaerellales</taxon>
        <taxon>Mycosphaerellaceae</taxon>
        <taxon>Pseudocercospora</taxon>
    </lineage>
</organism>
<accession>M3AE63</accession>
<evidence type="ECO:0000313" key="2">
    <source>
        <dbReference type="EMBL" id="EME82851.1"/>
    </source>
</evidence>
<sequence>MTCISSATVSLATSSLKSLKNPRTTSTAARSIICNYSHLLKDRRLQQLVQQVLTYPTEMIPTRNVSATIGTTLAFDTGRTENAVSTGQSSDLINAMALGIFTTDTKTTFRCPTGNCTWPPFQSLGVCSECTDMGAMDACAGGNTGSMYYGNPGCLFRSYDPNPRGEMLFVNATSAFSCAASTFANISVIYENAGGMTPWASRRAHKCMFSFCRKSYQKTTFTGDVLMDTASQPKALIAGITGSGPNRTGLCPFHVRAEGNDDDETYWINGNDIDIVGIALTSLFWSSLNTNLGANNHVAAALSRRNGGDIPRTMDDVATSMTNQIRQGPNATQIHGTALVPVVHIKVSWPWLIYPATLVLAAVSFLIVTIVLSHKQRHIAWKSSTLATMYHSVHSQGTSDARLYTSKAMRNAASERRALLSRDEEGGFALIYKR</sequence>
<gene>
    <name evidence="2" type="ORF">MYCFIDRAFT_80446</name>
</gene>
<evidence type="ECO:0000313" key="3">
    <source>
        <dbReference type="Proteomes" id="UP000016932"/>
    </source>
</evidence>
<dbReference type="KEGG" id="pfj:MYCFIDRAFT_80446"/>
<evidence type="ECO:0000256" key="1">
    <source>
        <dbReference type="SAM" id="Phobius"/>
    </source>
</evidence>
<dbReference type="EMBL" id="KB446558">
    <property type="protein sequence ID" value="EME82851.1"/>
    <property type="molecule type" value="Genomic_DNA"/>
</dbReference>
<keyword evidence="3" id="KW-1185">Reference proteome</keyword>
<keyword evidence="1" id="KW-0812">Transmembrane</keyword>
<proteinExistence type="predicted"/>
<keyword evidence="1" id="KW-1133">Transmembrane helix</keyword>